<organism evidence="3 4">
    <name type="scientific">Ignavibacterium album (strain DSM 19864 / JCM 16511 / NBRC 101810 / Mat9-16)</name>
    <dbReference type="NCBI Taxonomy" id="945713"/>
    <lineage>
        <taxon>Bacteria</taxon>
        <taxon>Pseudomonadati</taxon>
        <taxon>Ignavibacteriota</taxon>
        <taxon>Ignavibacteria</taxon>
        <taxon>Ignavibacteriales</taxon>
        <taxon>Ignavibacteriaceae</taxon>
        <taxon>Ignavibacterium</taxon>
    </lineage>
</organism>
<dbReference type="InterPro" id="IPR036249">
    <property type="entry name" value="Thioredoxin-like_sf"/>
</dbReference>
<dbReference type="OrthoDB" id="9815205at2"/>
<dbReference type="KEGG" id="ial:IALB_2658"/>
<dbReference type="SUPFAM" id="SSF52833">
    <property type="entry name" value="Thioredoxin-like"/>
    <property type="match status" value="1"/>
</dbReference>
<dbReference type="PROSITE" id="PS51352">
    <property type="entry name" value="THIOREDOXIN_2"/>
    <property type="match status" value="1"/>
</dbReference>
<evidence type="ECO:0000313" key="3">
    <source>
        <dbReference type="EMBL" id="AFH50361.1"/>
    </source>
</evidence>
<evidence type="ECO:0000256" key="1">
    <source>
        <dbReference type="SAM" id="SignalP"/>
    </source>
</evidence>
<dbReference type="HOGENOM" id="CLU_042529_11_2_10"/>
<feature type="chain" id="PRO_5003623893" evidence="1">
    <location>
        <begin position="19"/>
        <end position="165"/>
    </location>
</feature>
<dbReference type="Pfam" id="PF00578">
    <property type="entry name" value="AhpC-TSA"/>
    <property type="match status" value="1"/>
</dbReference>
<proteinExistence type="predicted"/>
<feature type="domain" description="Thioredoxin" evidence="2">
    <location>
        <begin position="22"/>
        <end position="165"/>
    </location>
</feature>
<dbReference type="GO" id="GO:0016853">
    <property type="term" value="F:isomerase activity"/>
    <property type="evidence" value="ECO:0007669"/>
    <property type="project" value="UniProtKB-KW"/>
</dbReference>
<gene>
    <name evidence="3" type="ordered locus">IALB_2658</name>
</gene>
<dbReference type="InterPro" id="IPR013766">
    <property type="entry name" value="Thioredoxin_domain"/>
</dbReference>
<dbReference type="AlphaFoldDB" id="I0AN04"/>
<keyword evidence="4" id="KW-1185">Reference proteome</keyword>
<dbReference type="RefSeq" id="WP_014561502.1">
    <property type="nucleotide sequence ID" value="NC_017464.1"/>
</dbReference>
<feature type="signal peptide" evidence="1">
    <location>
        <begin position="1"/>
        <end position="18"/>
    </location>
</feature>
<dbReference type="InterPro" id="IPR050553">
    <property type="entry name" value="Thioredoxin_ResA/DsbE_sf"/>
</dbReference>
<dbReference type="STRING" id="945713.IALB_2658"/>
<dbReference type="GO" id="GO:0016209">
    <property type="term" value="F:antioxidant activity"/>
    <property type="evidence" value="ECO:0007669"/>
    <property type="project" value="InterPro"/>
</dbReference>
<sequence length="165" mass="18827">MKKIILILFISLSFFSFAQDELSQGKTAPNFKLESLDGNNFELTQALGKGPVLLSFWATWCKPCMEEMNELNKIYEELKEKGFTLLAISTDNEKTIAKVKPLVKSKGYNFTVLLDKNSDVARKYYAQQIPYSVLIDKDGKIISSHMGYMKGDEKKLREKILSLLK</sequence>
<dbReference type="InterPro" id="IPR000866">
    <property type="entry name" value="AhpC/TSA"/>
</dbReference>
<name>I0AN04_IGNAJ</name>
<evidence type="ECO:0000259" key="2">
    <source>
        <dbReference type="PROSITE" id="PS51352"/>
    </source>
</evidence>
<dbReference type="CDD" id="cd02966">
    <property type="entry name" value="TlpA_like_family"/>
    <property type="match status" value="1"/>
</dbReference>
<keyword evidence="3" id="KW-0413">Isomerase</keyword>
<keyword evidence="1" id="KW-0732">Signal</keyword>
<dbReference type="PANTHER" id="PTHR42852:SF17">
    <property type="entry name" value="THIOREDOXIN-LIKE PROTEIN HI_1115"/>
    <property type="match status" value="1"/>
</dbReference>
<protein>
    <submittedName>
        <fullName evidence="3">Thiol-disulfide isomerase-like protein</fullName>
    </submittedName>
</protein>
<dbReference type="eggNOG" id="COG1225">
    <property type="taxonomic scope" value="Bacteria"/>
</dbReference>
<dbReference type="Proteomes" id="UP000007394">
    <property type="component" value="Chromosome"/>
</dbReference>
<accession>I0AN04</accession>
<dbReference type="Gene3D" id="3.40.30.10">
    <property type="entry name" value="Glutaredoxin"/>
    <property type="match status" value="1"/>
</dbReference>
<dbReference type="EMBL" id="CP003418">
    <property type="protein sequence ID" value="AFH50361.1"/>
    <property type="molecule type" value="Genomic_DNA"/>
</dbReference>
<dbReference type="PANTHER" id="PTHR42852">
    <property type="entry name" value="THIOL:DISULFIDE INTERCHANGE PROTEIN DSBE"/>
    <property type="match status" value="1"/>
</dbReference>
<reference evidence="3 4" key="1">
    <citation type="journal article" date="2012" name="Front. Microbiol.">
        <title>Complete genome of Ignavibacterium album, a metabolically versatile, flagellated, facultative anaerobe from the phylum Chlorobi.</title>
        <authorList>
            <person name="Liu Z."/>
            <person name="Frigaard N.-U."/>
            <person name="Vogl K."/>
            <person name="Iino T."/>
            <person name="Ohkuma M."/>
            <person name="Overmann J."/>
            <person name="Bryant D.A."/>
        </authorList>
    </citation>
    <scope>NUCLEOTIDE SEQUENCE [LARGE SCALE GENOMIC DNA]</scope>
    <source>
        <strain evidence="4">DSM 19864 / JCM 16511 / NBRC 101810 / Mat9-16</strain>
    </source>
</reference>
<dbReference type="GO" id="GO:0016491">
    <property type="term" value="F:oxidoreductase activity"/>
    <property type="evidence" value="ECO:0007669"/>
    <property type="project" value="InterPro"/>
</dbReference>
<evidence type="ECO:0000313" key="4">
    <source>
        <dbReference type="Proteomes" id="UP000007394"/>
    </source>
</evidence>